<evidence type="ECO:0000256" key="1">
    <source>
        <dbReference type="ARBA" id="ARBA00010333"/>
    </source>
</evidence>
<proteinExistence type="inferred from homology"/>
<evidence type="ECO:0000259" key="6">
    <source>
        <dbReference type="SMART" id="SM00062"/>
    </source>
</evidence>
<dbReference type="PROSITE" id="PS51257">
    <property type="entry name" value="PROKAR_LIPOPROTEIN"/>
    <property type="match status" value="1"/>
</dbReference>
<feature type="chain" id="PRO_5047460562" evidence="5">
    <location>
        <begin position="19"/>
        <end position="265"/>
    </location>
</feature>
<evidence type="ECO:0000256" key="3">
    <source>
        <dbReference type="ARBA" id="ARBA00022729"/>
    </source>
</evidence>
<feature type="domain" description="Solute-binding protein family 3/N-terminal" evidence="6">
    <location>
        <begin position="29"/>
        <end position="249"/>
    </location>
</feature>
<dbReference type="EMBL" id="JBHSDK010000015">
    <property type="protein sequence ID" value="MFC4336080.1"/>
    <property type="molecule type" value="Genomic_DNA"/>
</dbReference>
<dbReference type="SUPFAM" id="SSF53850">
    <property type="entry name" value="Periplasmic binding protein-like II"/>
    <property type="match status" value="1"/>
</dbReference>
<keyword evidence="8" id="KW-1185">Reference proteome</keyword>
<reference evidence="8" key="1">
    <citation type="journal article" date="2019" name="Int. J. Syst. Evol. Microbiol.">
        <title>The Global Catalogue of Microorganisms (GCM) 10K type strain sequencing project: providing services to taxonomists for standard genome sequencing and annotation.</title>
        <authorList>
            <consortium name="The Broad Institute Genomics Platform"/>
            <consortium name="The Broad Institute Genome Sequencing Center for Infectious Disease"/>
            <person name="Wu L."/>
            <person name="Ma J."/>
        </authorList>
    </citation>
    <scope>NUCLEOTIDE SEQUENCE [LARGE SCALE GENOMIC DNA]</scope>
    <source>
        <strain evidence="8">IBRC-M 10908</strain>
    </source>
</reference>
<comment type="caution">
    <text evidence="7">The sequence shown here is derived from an EMBL/GenBank/DDBJ whole genome shotgun (WGS) entry which is preliminary data.</text>
</comment>
<accession>A0ABV8U0Y7</accession>
<evidence type="ECO:0000256" key="2">
    <source>
        <dbReference type="ARBA" id="ARBA00022448"/>
    </source>
</evidence>
<feature type="signal peptide" evidence="5">
    <location>
        <begin position="1"/>
        <end position="18"/>
    </location>
</feature>
<evidence type="ECO:0000313" key="8">
    <source>
        <dbReference type="Proteomes" id="UP001595823"/>
    </source>
</evidence>
<comment type="similarity">
    <text evidence="1 4">Belongs to the bacterial solute-binding protein 3 family.</text>
</comment>
<dbReference type="SMART" id="SM00062">
    <property type="entry name" value="PBPb"/>
    <property type="match status" value="1"/>
</dbReference>
<name>A0ABV8U0Y7_9ACTN</name>
<dbReference type="Gene3D" id="3.40.190.10">
    <property type="entry name" value="Periplasmic binding protein-like II"/>
    <property type="match status" value="2"/>
</dbReference>
<dbReference type="PROSITE" id="PS01039">
    <property type="entry name" value="SBP_BACTERIAL_3"/>
    <property type="match status" value="1"/>
</dbReference>
<evidence type="ECO:0000256" key="5">
    <source>
        <dbReference type="SAM" id="SignalP"/>
    </source>
</evidence>
<sequence>MRLTTVAAALILLLSACAAPEESALDSDVLTIGIRVDLPLVGEDAGDGVEGFEVDVAVAVAEYLGKDYEFVPVDLTERRTFLLQGKVDMSVATYSITPDRKQEVLFAGPYAIEYFDILVRAGDDSISSVSDLEGKTVCGTKGSSVFQRIRAEQRVPVTTIEVDEAPECMDYLADGRADALTTDIFILTGLRSTADFPVRIVGAPYSEERVGIGLRRDDVAACEEINRAITHLYTSGRMEEMLLRWFGRTGLDVEDMPVPQFEGCF</sequence>
<evidence type="ECO:0000256" key="4">
    <source>
        <dbReference type="RuleBase" id="RU003744"/>
    </source>
</evidence>
<dbReference type="InterPro" id="IPR018313">
    <property type="entry name" value="SBP_3_CS"/>
</dbReference>
<organism evidence="7 8">
    <name type="scientific">Salininema proteolyticum</name>
    <dbReference type="NCBI Taxonomy" id="1607685"/>
    <lineage>
        <taxon>Bacteria</taxon>
        <taxon>Bacillati</taxon>
        <taxon>Actinomycetota</taxon>
        <taxon>Actinomycetes</taxon>
        <taxon>Glycomycetales</taxon>
        <taxon>Glycomycetaceae</taxon>
        <taxon>Salininema</taxon>
    </lineage>
</organism>
<dbReference type="InterPro" id="IPR001638">
    <property type="entry name" value="Solute-binding_3/MltF_N"/>
</dbReference>
<evidence type="ECO:0000313" key="7">
    <source>
        <dbReference type="EMBL" id="MFC4336080.1"/>
    </source>
</evidence>
<dbReference type="Pfam" id="PF00497">
    <property type="entry name" value="SBP_bac_3"/>
    <property type="match status" value="1"/>
</dbReference>
<protein>
    <submittedName>
        <fullName evidence="7">Transporter substrate-binding domain-containing protein</fullName>
    </submittedName>
</protein>
<keyword evidence="3 5" id="KW-0732">Signal</keyword>
<dbReference type="RefSeq" id="WP_380621553.1">
    <property type="nucleotide sequence ID" value="NZ_JBHSDK010000015.1"/>
</dbReference>
<gene>
    <name evidence="7" type="ORF">ACFPET_12785</name>
</gene>
<dbReference type="InterPro" id="IPR051455">
    <property type="entry name" value="Bact_solute-bind_prot3"/>
</dbReference>
<dbReference type="PANTHER" id="PTHR30085">
    <property type="entry name" value="AMINO ACID ABC TRANSPORTER PERMEASE"/>
    <property type="match status" value="1"/>
</dbReference>
<dbReference type="PANTHER" id="PTHR30085:SF6">
    <property type="entry name" value="ABC TRANSPORTER GLUTAMINE-BINDING PROTEIN GLNH"/>
    <property type="match status" value="1"/>
</dbReference>
<dbReference type="Proteomes" id="UP001595823">
    <property type="component" value="Unassembled WGS sequence"/>
</dbReference>
<keyword evidence="2" id="KW-0813">Transport</keyword>